<feature type="transmembrane region" description="Helical" evidence="8">
    <location>
        <begin position="317"/>
        <end position="342"/>
    </location>
</feature>
<feature type="compositionally biased region" description="Gly residues" evidence="7">
    <location>
        <begin position="84"/>
        <end position="103"/>
    </location>
</feature>
<evidence type="ECO:0000256" key="6">
    <source>
        <dbReference type="ARBA" id="ARBA00038076"/>
    </source>
</evidence>
<protein>
    <submittedName>
        <fullName evidence="11">ABC transporter permease</fullName>
    </submittedName>
</protein>
<dbReference type="EMBL" id="JBHSIT010000003">
    <property type="protein sequence ID" value="MFC4908207.1"/>
    <property type="molecule type" value="Genomic_DNA"/>
</dbReference>
<dbReference type="InterPro" id="IPR050250">
    <property type="entry name" value="Macrolide_Exporter_MacB"/>
</dbReference>
<evidence type="ECO:0000256" key="2">
    <source>
        <dbReference type="ARBA" id="ARBA00022475"/>
    </source>
</evidence>
<feature type="transmembrane region" description="Helical" evidence="8">
    <location>
        <begin position="401"/>
        <end position="424"/>
    </location>
</feature>
<feature type="domain" description="MacB-like periplasmic core" evidence="10">
    <location>
        <begin position="20"/>
        <end position="282"/>
    </location>
</feature>
<dbReference type="Proteomes" id="UP001595872">
    <property type="component" value="Unassembled WGS sequence"/>
</dbReference>
<feature type="region of interest" description="Disordered" evidence="7">
    <location>
        <begin position="84"/>
        <end position="113"/>
    </location>
</feature>
<gene>
    <name evidence="11" type="ORF">ACFPCY_12805</name>
</gene>
<dbReference type="RefSeq" id="WP_378254602.1">
    <property type="nucleotide sequence ID" value="NZ_JBHSIT010000003.1"/>
</dbReference>
<dbReference type="InterPro" id="IPR025857">
    <property type="entry name" value="MacB_PCD"/>
</dbReference>
<evidence type="ECO:0000256" key="4">
    <source>
        <dbReference type="ARBA" id="ARBA00022989"/>
    </source>
</evidence>
<feature type="transmembrane region" description="Helical" evidence="8">
    <location>
        <begin position="21"/>
        <end position="41"/>
    </location>
</feature>
<dbReference type="Pfam" id="PF12704">
    <property type="entry name" value="MacB_PCD"/>
    <property type="match status" value="1"/>
</dbReference>
<sequence length="441" mass="44192">MILEVLRFALRGLGANKLRTGLTTLGILIGVAAVITLVAVGNGSSKAIRDSIQRLGANTLTVTKSTTGRGGRLGGGPGGFGGGGGGAGFGGGGLRGGAPGGDAGQSTGPRTQARDLTMDDAKALVDRVNAPSVKSASPVVNAQQPTVTFGGSSTTVGQFVGTTPTYLEAADRRIQSGSAFTDDDVAQGDRVAVIGSSVARDLFAGVNPLGQKFTVSGVEFTVVGVLRASGSGSSGFQDADSVVIAPITAVRGTLAPYGGLSQIVVEARDSSLVDRAQAEVTDLLDQRHDITGTAAADFQVTSQAGIQSAVADSNRTFTVLLGAVAAISLLVGGIGITNIMLVTVTERTREIGVRKALGAPRGAILGQFVAEATVLSLLGGLLGVVAGVVASRFTIVGVKPVLVPSSIVLALGVSVAVGLLFGSLPAHRAARLRPIEALRHD</sequence>
<reference evidence="12" key="1">
    <citation type="journal article" date="2019" name="Int. J. Syst. Evol. Microbiol.">
        <title>The Global Catalogue of Microorganisms (GCM) 10K type strain sequencing project: providing services to taxonomists for standard genome sequencing and annotation.</title>
        <authorList>
            <consortium name="The Broad Institute Genomics Platform"/>
            <consortium name="The Broad Institute Genome Sequencing Center for Infectious Disease"/>
            <person name="Wu L."/>
            <person name="Ma J."/>
        </authorList>
    </citation>
    <scope>NUCLEOTIDE SEQUENCE [LARGE SCALE GENOMIC DNA]</scope>
    <source>
        <strain evidence="12">KLKA75</strain>
    </source>
</reference>
<organism evidence="11 12">
    <name type="scientific">Actinomadura gamaensis</name>
    <dbReference type="NCBI Taxonomy" id="1763541"/>
    <lineage>
        <taxon>Bacteria</taxon>
        <taxon>Bacillati</taxon>
        <taxon>Actinomycetota</taxon>
        <taxon>Actinomycetes</taxon>
        <taxon>Streptosporangiales</taxon>
        <taxon>Thermomonosporaceae</taxon>
        <taxon>Actinomadura</taxon>
    </lineage>
</organism>
<dbReference type="PANTHER" id="PTHR30572">
    <property type="entry name" value="MEMBRANE COMPONENT OF TRANSPORTER-RELATED"/>
    <property type="match status" value="1"/>
</dbReference>
<evidence type="ECO:0000256" key="1">
    <source>
        <dbReference type="ARBA" id="ARBA00004651"/>
    </source>
</evidence>
<feature type="domain" description="ABC3 transporter permease C-terminal" evidence="9">
    <location>
        <begin position="323"/>
        <end position="432"/>
    </location>
</feature>
<comment type="subcellular location">
    <subcellularLocation>
        <location evidence="1">Cell membrane</location>
        <topology evidence="1">Multi-pass membrane protein</topology>
    </subcellularLocation>
</comment>
<evidence type="ECO:0000313" key="11">
    <source>
        <dbReference type="EMBL" id="MFC4908207.1"/>
    </source>
</evidence>
<evidence type="ECO:0000256" key="8">
    <source>
        <dbReference type="SAM" id="Phobius"/>
    </source>
</evidence>
<comment type="similarity">
    <text evidence="6">Belongs to the ABC-4 integral membrane protein family.</text>
</comment>
<evidence type="ECO:0000259" key="10">
    <source>
        <dbReference type="Pfam" id="PF12704"/>
    </source>
</evidence>
<keyword evidence="12" id="KW-1185">Reference proteome</keyword>
<keyword evidence="4 8" id="KW-1133">Transmembrane helix</keyword>
<evidence type="ECO:0000259" key="9">
    <source>
        <dbReference type="Pfam" id="PF02687"/>
    </source>
</evidence>
<keyword evidence="5 8" id="KW-0472">Membrane</keyword>
<dbReference type="InterPro" id="IPR003838">
    <property type="entry name" value="ABC3_permease_C"/>
</dbReference>
<dbReference type="Pfam" id="PF02687">
    <property type="entry name" value="FtsX"/>
    <property type="match status" value="1"/>
</dbReference>
<evidence type="ECO:0000313" key="12">
    <source>
        <dbReference type="Proteomes" id="UP001595872"/>
    </source>
</evidence>
<evidence type="ECO:0000256" key="7">
    <source>
        <dbReference type="SAM" id="MobiDB-lite"/>
    </source>
</evidence>
<keyword evidence="3 8" id="KW-0812">Transmembrane</keyword>
<dbReference type="PANTHER" id="PTHR30572:SF4">
    <property type="entry name" value="ABC TRANSPORTER PERMEASE YTRF"/>
    <property type="match status" value="1"/>
</dbReference>
<proteinExistence type="inferred from homology"/>
<comment type="caution">
    <text evidence="11">The sequence shown here is derived from an EMBL/GenBank/DDBJ whole genome shotgun (WGS) entry which is preliminary data.</text>
</comment>
<evidence type="ECO:0000256" key="3">
    <source>
        <dbReference type="ARBA" id="ARBA00022692"/>
    </source>
</evidence>
<feature type="transmembrane region" description="Helical" evidence="8">
    <location>
        <begin position="363"/>
        <end position="389"/>
    </location>
</feature>
<evidence type="ECO:0000256" key="5">
    <source>
        <dbReference type="ARBA" id="ARBA00023136"/>
    </source>
</evidence>
<name>A0ABV9TVR2_9ACTN</name>
<keyword evidence="2" id="KW-1003">Cell membrane</keyword>
<accession>A0ABV9TVR2</accession>